<dbReference type="Gene3D" id="3.40.50.720">
    <property type="entry name" value="NAD(P)-binding Rossmann-like Domain"/>
    <property type="match status" value="1"/>
</dbReference>
<feature type="domain" description="NADPH-dependent reductive aminase-like C-terminal" evidence="4">
    <location>
        <begin position="170"/>
        <end position="295"/>
    </location>
</feature>
<dbReference type="EMBL" id="VBZC01000046">
    <property type="protein sequence ID" value="TLS42041.1"/>
    <property type="molecule type" value="Genomic_DNA"/>
</dbReference>
<gene>
    <name evidence="5" type="ORF">FE633_32895</name>
</gene>
<dbReference type="RefSeq" id="WP_138048832.1">
    <property type="nucleotide sequence ID" value="NZ_VBZC01000046.1"/>
</dbReference>
<dbReference type="InterPro" id="IPR015815">
    <property type="entry name" value="HIBADH-related"/>
</dbReference>
<comment type="similarity">
    <text evidence="1">Belongs to the HIBADH-related family.</text>
</comment>
<dbReference type="Pfam" id="PF03446">
    <property type="entry name" value="NAD_binding_2"/>
    <property type="match status" value="1"/>
</dbReference>
<dbReference type="GO" id="GO:0016491">
    <property type="term" value="F:oxidoreductase activity"/>
    <property type="evidence" value="ECO:0007669"/>
    <property type="project" value="UniProtKB-KW"/>
</dbReference>
<evidence type="ECO:0000313" key="5">
    <source>
        <dbReference type="EMBL" id="TLS42041.1"/>
    </source>
</evidence>
<dbReference type="InterPro" id="IPR048666">
    <property type="entry name" value="RedAm-like_C"/>
</dbReference>
<dbReference type="Pfam" id="PF21761">
    <property type="entry name" value="RedAm-like_C"/>
    <property type="match status" value="1"/>
</dbReference>
<dbReference type="InterPro" id="IPR036291">
    <property type="entry name" value="NAD(P)-bd_dom_sf"/>
</dbReference>
<evidence type="ECO:0000259" key="4">
    <source>
        <dbReference type="Pfam" id="PF21761"/>
    </source>
</evidence>
<keyword evidence="6" id="KW-1185">Reference proteome</keyword>
<evidence type="ECO:0000256" key="1">
    <source>
        <dbReference type="ARBA" id="ARBA00009080"/>
    </source>
</evidence>
<dbReference type="Gene3D" id="1.10.1040.10">
    <property type="entry name" value="N-(1-d-carboxylethyl)-l-norvaline Dehydrogenase, domain 2"/>
    <property type="match status" value="1"/>
</dbReference>
<evidence type="ECO:0000313" key="6">
    <source>
        <dbReference type="Proteomes" id="UP000305906"/>
    </source>
</evidence>
<dbReference type="AlphaFoldDB" id="A0A5R9FFU3"/>
<proteinExistence type="inferred from homology"/>
<dbReference type="InterPro" id="IPR006115">
    <property type="entry name" value="6PGDH_NADP-bd"/>
</dbReference>
<dbReference type="PANTHER" id="PTHR43580:SF2">
    <property type="entry name" value="CYTOKINE-LIKE NUCLEAR FACTOR N-PAC"/>
    <property type="match status" value="1"/>
</dbReference>
<evidence type="ECO:0000259" key="3">
    <source>
        <dbReference type="Pfam" id="PF03446"/>
    </source>
</evidence>
<keyword evidence="2" id="KW-0560">Oxidoreductase</keyword>
<comment type="caution">
    <text evidence="5">The sequence shown here is derived from an EMBL/GenBank/DDBJ whole genome shotgun (WGS) entry which is preliminary data.</text>
</comment>
<dbReference type="SUPFAM" id="SSF51735">
    <property type="entry name" value="NAD(P)-binding Rossmann-fold domains"/>
    <property type="match status" value="1"/>
</dbReference>
<name>A0A5R9FFU3_9ACTN</name>
<dbReference type="InterPro" id="IPR013328">
    <property type="entry name" value="6PGD_dom2"/>
</dbReference>
<accession>A0A5R9FFU3</accession>
<feature type="domain" description="6-phosphogluconate dehydrogenase NADP-binding" evidence="3">
    <location>
        <begin position="15"/>
        <end position="163"/>
    </location>
</feature>
<dbReference type="Proteomes" id="UP000305906">
    <property type="component" value="Unassembled WGS sequence"/>
</dbReference>
<sequence>MPAHNSDQTPAKTPITVLGLGLMGTALATAFLKAGHPTTVWNRTPSKTGPLTAQGATPAATPAEAITASPLVVVCLTTYDDVTELLTPHTTALAGRTLVNVTNGTPVQARKAAAWAEEHGITYVDGGIMAVPQMIATPAAYVLYSGAQEAYETYRPALAALGGTRWTGTDPGLASLYDLSLLTGMYGMAMGVAQSFALIRSEGIGAREFAPLLTDWLNAMTNGLVPGTAEAVDSGHHLTDVSTLAVNQAAFPNLLTTFTDQGVRPELFAPMRRLLDRAIAEGHAQDGLSRLVELLGVPQPDGS</sequence>
<dbReference type="GO" id="GO:0050661">
    <property type="term" value="F:NADP binding"/>
    <property type="evidence" value="ECO:0007669"/>
    <property type="project" value="InterPro"/>
</dbReference>
<evidence type="ECO:0000256" key="2">
    <source>
        <dbReference type="ARBA" id="ARBA00023002"/>
    </source>
</evidence>
<protein>
    <submittedName>
        <fullName evidence="5">NAD(P)-dependent oxidoreductase</fullName>
    </submittedName>
</protein>
<dbReference type="PIRSF" id="PIRSF000103">
    <property type="entry name" value="HIBADH"/>
    <property type="match status" value="1"/>
</dbReference>
<organism evidence="5 6">
    <name type="scientific">Streptomyces montanus</name>
    <dbReference type="NCBI Taxonomy" id="2580423"/>
    <lineage>
        <taxon>Bacteria</taxon>
        <taxon>Bacillati</taxon>
        <taxon>Actinomycetota</taxon>
        <taxon>Actinomycetes</taxon>
        <taxon>Kitasatosporales</taxon>
        <taxon>Streptomycetaceae</taxon>
        <taxon>Streptomyces</taxon>
    </lineage>
</organism>
<dbReference type="PANTHER" id="PTHR43580">
    <property type="entry name" value="OXIDOREDUCTASE GLYR1-RELATED"/>
    <property type="match status" value="1"/>
</dbReference>
<dbReference type="InterPro" id="IPR051265">
    <property type="entry name" value="HIBADH-related_NP60_sf"/>
</dbReference>
<reference evidence="5 6" key="1">
    <citation type="submission" date="2019-05" db="EMBL/GenBank/DDBJ databases">
        <title>Streptomyces sp. NEAU-C151, a novel actinomycete isolated from soil.</title>
        <authorList>
            <person name="Han L."/>
            <person name="Jiang H."/>
        </authorList>
    </citation>
    <scope>NUCLEOTIDE SEQUENCE [LARGE SCALE GENOMIC DNA]</scope>
    <source>
        <strain evidence="5 6">NEAU-C151</strain>
    </source>
</reference>